<sequence>MGISDLKKMSLVETLQVNQDLCYLYPEVTKASILAHFGIAAPVSAAPVSATPFSQPRYKQPIKSESAVPPELNRLFHNCAV</sequence>
<dbReference type="WBParaSite" id="PSAMB.scaffold3245size19105.g20925.t1">
    <property type="protein sequence ID" value="PSAMB.scaffold3245size19105.g20925.t1"/>
    <property type="gene ID" value="PSAMB.scaffold3245size19105.g20925"/>
</dbReference>
<evidence type="ECO:0000313" key="1">
    <source>
        <dbReference type="Proteomes" id="UP000887566"/>
    </source>
</evidence>
<protein>
    <submittedName>
        <fullName evidence="2">Uncharacterized protein</fullName>
    </submittedName>
</protein>
<organism evidence="1 2">
    <name type="scientific">Plectus sambesii</name>
    <dbReference type="NCBI Taxonomy" id="2011161"/>
    <lineage>
        <taxon>Eukaryota</taxon>
        <taxon>Metazoa</taxon>
        <taxon>Ecdysozoa</taxon>
        <taxon>Nematoda</taxon>
        <taxon>Chromadorea</taxon>
        <taxon>Plectida</taxon>
        <taxon>Plectina</taxon>
        <taxon>Plectoidea</taxon>
        <taxon>Plectidae</taxon>
        <taxon>Plectus</taxon>
    </lineage>
</organism>
<dbReference type="Proteomes" id="UP000887566">
    <property type="component" value="Unplaced"/>
</dbReference>
<name>A0A914W4V3_9BILA</name>
<accession>A0A914W4V3</accession>
<dbReference type="AlphaFoldDB" id="A0A914W4V3"/>
<proteinExistence type="predicted"/>
<evidence type="ECO:0000313" key="2">
    <source>
        <dbReference type="WBParaSite" id="PSAMB.scaffold3245size19105.g20925.t1"/>
    </source>
</evidence>
<keyword evidence="1" id="KW-1185">Reference proteome</keyword>
<reference evidence="2" key="1">
    <citation type="submission" date="2022-11" db="UniProtKB">
        <authorList>
            <consortium name="WormBaseParasite"/>
        </authorList>
    </citation>
    <scope>IDENTIFICATION</scope>
</reference>